<organism evidence="5 6">
    <name type="scientific">Litoreibacter albidus</name>
    <dbReference type="NCBI Taxonomy" id="670155"/>
    <lineage>
        <taxon>Bacteria</taxon>
        <taxon>Pseudomonadati</taxon>
        <taxon>Pseudomonadota</taxon>
        <taxon>Alphaproteobacteria</taxon>
        <taxon>Rhodobacterales</taxon>
        <taxon>Roseobacteraceae</taxon>
        <taxon>Litoreibacter</taxon>
    </lineage>
</organism>
<dbReference type="STRING" id="670155.SAMN04488001_3574"/>
<dbReference type="InterPro" id="IPR029062">
    <property type="entry name" value="Class_I_gatase-like"/>
</dbReference>
<dbReference type="PROSITE" id="PS00041">
    <property type="entry name" value="HTH_ARAC_FAMILY_1"/>
    <property type="match status" value="1"/>
</dbReference>
<dbReference type="SUPFAM" id="SSF52317">
    <property type="entry name" value="Class I glutamine amidotransferase-like"/>
    <property type="match status" value="1"/>
</dbReference>
<dbReference type="GO" id="GO:0043565">
    <property type="term" value="F:sequence-specific DNA binding"/>
    <property type="evidence" value="ECO:0007669"/>
    <property type="project" value="InterPro"/>
</dbReference>
<dbReference type="Gene3D" id="1.10.10.60">
    <property type="entry name" value="Homeodomain-like"/>
    <property type="match status" value="1"/>
</dbReference>
<dbReference type="PANTHER" id="PTHR43130">
    <property type="entry name" value="ARAC-FAMILY TRANSCRIPTIONAL REGULATOR"/>
    <property type="match status" value="1"/>
</dbReference>
<evidence type="ECO:0000259" key="4">
    <source>
        <dbReference type="PROSITE" id="PS01124"/>
    </source>
</evidence>
<dbReference type="GO" id="GO:0003700">
    <property type="term" value="F:DNA-binding transcription factor activity"/>
    <property type="evidence" value="ECO:0007669"/>
    <property type="project" value="InterPro"/>
</dbReference>
<evidence type="ECO:0000256" key="2">
    <source>
        <dbReference type="ARBA" id="ARBA00023125"/>
    </source>
</evidence>
<dbReference type="SMART" id="SM00342">
    <property type="entry name" value="HTH_ARAC"/>
    <property type="match status" value="1"/>
</dbReference>
<evidence type="ECO:0000313" key="5">
    <source>
        <dbReference type="EMBL" id="SDX58151.1"/>
    </source>
</evidence>
<evidence type="ECO:0000256" key="3">
    <source>
        <dbReference type="ARBA" id="ARBA00023163"/>
    </source>
</evidence>
<gene>
    <name evidence="5" type="ORF">SAMN04488001_3574</name>
</gene>
<dbReference type="PROSITE" id="PS01124">
    <property type="entry name" value="HTH_ARAC_FAMILY_2"/>
    <property type="match status" value="1"/>
</dbReference>
<dbReference type="Proteomes" id="UP000199441">
    <property type="component" value="Unassembled WGS sequence"/>
</dbReference>
<dbReference type="CDD" id="cd03136">
    <property type="entry name" value="GATase1_AraC_ArgR_like"/>
    <property type="match status" value="1"/>
</dbReference>
<keyword evidence="2 5" id="KW-0238">DNA-binding</keyword>
<evidence type="ECO:0000313" key="6">
    <source>
        <dbReference type="Proteomes" id="UP000199441"/>
    </source>
</evidence>
<keyword evidence="3" id="KW-0804">Transcription</keyword>
<protein>
    <submittedName>
        <fullName evidence="5">Transcriptional regulator GlxA family, contains an amidase domain and an AraC-type DNA-binding HTH domain</fullName>
    </submittedName>
</protein>
<name>A0A1H3CVI3_9RHOB</name>
<proteinExistence type="predicted"/>
<dbReference type="InterPro" id="IPR018062">
    <property type="entry name" value="HTH_AraC-typ_CS"/>
</dbReference>
<dbReference type="InterPro" id="IPR009057">
    <property type="entry name" value="Homeodomain-like_sf"/>
</dbReference>
<keyword evidence="1" id="KW-0805">Transcription regulation</keyword>
<sequence length="335" mass="36687">MQRKDQKLRVGFVLLDSFTLNAFSGFVEAIRLAADHGGRSRQVACGWEVMGEGKVTASCGLVVTPTSALLDPSEMDYIAVCGGNGYDTRTQPAWLDAYLTRAAGAGVPLIGLCTGTFNIARTGLMQGFPACVHWNVVDEFRDQFPTVDALTDRIFLDAGDRITCAGSTGASDLALHLIARHCGSELAQQAIRHMMLQGQRADTFPQAHFTQNMQQVSDEVVRRCIHLMEQKLNTPPQIETLATQVGLSARQLDRRFIRAVGQSPGRYFRAMRLEYAAWQLTHTTGTVAQIASDAGFSDASHLHREFRKVYDVAPHQYRSAHGTAGDAAHLGEPRP</sequence>
<dbReference type="InterPro" id="IPR052158">
    <property type="entry name" value="INH-QAR"/>
</dbReference>
<evidence type="ECO:0000256" key="1">
    <source>
        <dbReference type="ARBA" id="ARBA00023015"/>
    </source>
</evidence>
<dbReference type="AlphaFoldDB" id="A0A1H3CVI3"/>
<accession>A0A1H3CVI3</accession>
<dbReference type="InterPro" id="IPR018060">
    <property type="entry name" value="HTH_AraC"/>
</dbReference>
<dbReference type="SUPFAM" id="SSF46689">
    <property type="entry name" value="Homeodomain-like"/>
    <property type="match status" value="2"/>
</dbReference>
<dbReference type="OrthoDB" id="9793400at2"/>
<keyword evidence="6" id="KW-1185">Reference proteome</keyword>
<dbReference type="EMBL" id="FNOI01000009">
    <property type="protein sequence ID" value="SDX58151.1"/>
    <property type="molecule type" value="Genomic_DNA"/>
</dbReference>
<dbReference type="RefSeq" id="WP_089948614.1">
    <property type="nucleotide sequence ID" value="NZ_FNOI01000009.1"/>
</dbReference>
<dbReference type="Gene3D" id="3.40.50.880">
    <property type="match status" value="1"/>
</dbReference>
<dbReference type="Pfam" id="PF12833">
    <property type="entry name" value="HTH_18"/>
    <property type="match status" value="1"/>
</dbReference>
<dbReference type="PANTHER" id="PTHR43130:SF3">
    <property type="entry name" value="HTH-TYPE TRANSCRIPTIONAL REGULATOR RV1931C"/>
    <property type="match status" value="1"/>
</dbReference>
<feature type="domain" description="HTH araC/xylS-type" evidence="4">
    <location>
        <begin position="222"/>
        <end position="320"/>
    </location>
</feature>
<reference evidence="6" key="1">
    <citation type="submission" date="2016-10" db="EMBL/GenBank/DDBJ databases">
        <authorList>
            <person name="Varghese N."/>
            <person name="Submissions S."/>
        </authorList>
    </citation>
    <scope>NUCLEOTIDE SEQUENCE [LARGE SCALE GENOMIC DNA]</scope>
    <source>
        <strain evidence="6">DSM 26922</strain>
    </source>
</reference>